<dbReference type="Proteomes" id="UP001597046">
    <property type="component" value="Unassembled WGS sequence"/>
</dbReference>
<name>A0ABW3MV20_9MICO</name>
<protein>
    <submittedName>
        <fullName evidence="1">Three-helix bundle dimerization domain-containing protein</fullName>
    </submittedName>
</protein>
<evidence type="ECO:0000313" key="2">
    <source>
        <dbReference type="Proteomes" id="UP001597046"/>
    </source>
</evidence>
<organism evidence="1 2">
    <name type="scientific">Terrabacter terrigena</name>
    <dbReference type="NCBI Taxonomy" id="574718"/>
    <lineage>
        <taxon>Bacteria</taxon>
        <taxon>Bacillati</taxon>
        <taxon>Actinomycetota</taxon>
        <taxon>Actinomycetes</taxon>
        <taxon>Micrococcales</taxon>
        <taxon>Intrasporangiaceae</taxon>
        <taxon>Terrabacter</taxon>
    </lineage>
</organism>
<dbReference type="Gene3D" id="1.10.8.1060">
    <property type="entry name" value="Corynebacterium glutamicum thioredoxin-dependent arsenate reductase, N-terminal domain"/>
    <property type="match status" value="1"/>
</dbReference>
<dbReference type="RefSeq" id="WP_386052291.1">
    <property type="nucleotide sequence ID" value="NZ_JBHTKH010000004.1"/>
</dbReference>
<evidence type="ECO:0000313" key="1">
    <source>
        <dbReference type="EMBL" id="MFD1054396.1"/>
    </source>
</evidence>
<keyword evidence="2" id="KW-1185">Reference proteome</keyword>
<comment type="caution">
    <text evidence="1">The sequence shown here is derived from an EMBL/GenBank/DDBJ whole genome shotgun (WGS) entry which is preliminary data.</text>
</comment>
<proteinExistence type="predicted"/>
<gene>
    <name evidence="1" type="ORF">ACFQ2V_08785</name>
</gene>
<sequence length="90" mass="9802">MDRTDELRALADVQARLQERFPDLDSEVVEAAVRLSHSRLTGPVRDFVPVLVEHAARDRLAFAARDGDLDVDLAGTGTADVADPRGPSHL</sequence>
<dbReference type="EMBL" id="JBHTKH010000004">
    <property type="protein sequence ID" value="MFD1054396.1"/>
    <property type="molecule type" value="Genomic_DNA"/>
</dbReference>
<accession>A0ABW3MV20</accession>
<reference evidence="2" key="1">
    <citation type="journal article" date="2019" name="Int. J. Syst. Evol. Microbiol.">
        <title>The Global Catalogue of Microorganisms (GCM) 10K type strain sequencing project: providing services to taxonomists for standard genome sequencing and annotation.</title>
        <authorList>
            <consortium name="The Broad Institute Genomics Platform"/>
            <consortium name="The Broad Institute Genome Sequencing Center for Infectious Disease"/>
            <person name="Wu L."/>
            <person name="Ma J."/>
        </authorList>
    </citation>
    <scope>NUCLEOTIDE SEQUENCE [LARGE SCALE GENOMIC DNA]</scope>
    <source>
        <strain evidence="2">CCUG 57508</strain>
    </source>
</reference>
<dbReference type="NCBIfam" id="NF046112">
    <property type="entry name" value="MSMEG_6209_Nter"/>
    <property type="match status" value="1"/>
</dbReference>